<dbReference type="SUPFAM" id="SSF53448">
    <property type="entry name" value="Nucleotide-diphospho-sugar transferases"/>
    <property type="match status" value="1"/>
</dbReference>
<dbReference type="InterPro" id="IPR029044">
    <property type="entry name" value="Nucleotide-diphossugar_trans"/>
</dbReference>
<organism evidence="2">
    <name type="scientific">mine drainage metagenome</name>
    <dbReference type="NCBI Taxonomy" id="410659"/>
    <lineage>
        <taxon>unclassified sequences</taxon>
        <taxon>metagenomes</taxon>
        <taxon>ecological metagenomes</taxon>
    </lineage>
</organism>
<reference evidence="2" key="1">
    <citation type="submission" date="2016-10" db="EMBL/GenBank/DDBJ databases">
        <title>Sequence of Gallionella enrichment culture.</title>
        <authorList>
            <person name="Poehlein A."/>
            <person name="Muehling M."/>
            <person name="Daniel R."/>
        </authorList>
    </citation>
    <scope>NUCLEOTIDE SEQUENCE</scope>
</reference>
<name>A0A1J5R0G1_9ZZZZ</name>
<feature type="region of interest" description="Disordered" evidence="1">
    <location>
        <begin position="1"/>
        <end position="25"/>
    </location>
</feature>
<evidence type="ECO:0008006" key="3">
    <source>
        <dbReference type="Google" id="ProtNLM"/>
    </source>
</evidence>
<protein>
    <recommendedName>
        <fullName evidence="3">Glycosyl transferase family 8</fullName>
    </recommendedName>
</protein>
<sequence>MSAPDSTRAAVPPSTHSPTQAPSLEVHVPISPTPMFLRQVWALAASLRRFGGEVGREATVTAWVSPELPELPDLHAANPWARELGVDFRWVDQALFERHWYWGTAMARWDAADYRADVVLMLDADVLVCGSLDELVASLLAEPAVAGLPAHMSPYDESRWRELFAVAQLPEPALDCAPSGAGFFPEARDQRMPPYFNLGVIAAPRELMRRLGAGLVGEMERVNAFEESYYRCQLAIPLALARQALPWRALDARWNFPNDRHFEQALPAAAADVRLLHYLRIGEGVDKNHDFNDTQAYRALLDRPGLRGTDALLQQRLRSLGRCPLDAGRGAFRRLLARLCGRAAASN</sequence>
<comment type="caution">
    <text evidence="2">The sequence shown here is derived from an EMBL/GenBank/DDBJ whole genome shotgun (WGS) entry which is preliminary data.</text>
</comment>
<gene>
    <name evidence="2" type="ORF">GALL_326920</name>
</gene>
<dbReference type="EMBL" id="MLJW01000542">
    <property type="protein sequence ID" value="OIQ85460.1"/>
    <property type="molecule type" value="Genomic_DNA"/>
</dbReference>
<proteinExistence type="predicted"/>
<dbReference type="Gene3D" id="3.90.550.10">
    <property type="entry name" value="Spore Coat Polysaccharide Biosynthesis Protein SpsA, Chain A"/>
    <property type="match status" value="1"/>
</dbReference>
<evidence type="ECO:0000256" key="1">
    <source>
        <dbReference type="SAM" id="MobiDB-lite"/>
    </source>
</evidence>
<accession>A0A1J5R0G1</accession>
<evidence type="ECO:0000313" key="2">
    <source>
        <dbReference type="EMBL" id="OIQ85460.1"/>
    </source>
</evidence>
<dbReference type="AlphaFoldDB" id="A0A1J5R0G1"/>